<feature type="region of interest" description="Disordered" evidence="1">
    <location>
        <begin position="66"/>
        <end position="86"/>
    </location>
</feature>
<dbReference type="Pfam" id="PF15385">
    <property type="entry name" value="SARG"/>
    <property type="match status" value="2"/>
</dbReference>
<evidence type="ECO:0000313" key="3">
    <source>
        <dbReference type="Proteomes" id="UP000261520"/>
    </source>
</evidence>
<sequence>MPNSDTWPRAVSVETISNMDSARSCDSVISINSACVSSEDSMEHLSAEEKACLMYLEETIESLDLQEDSGFSNDEPDPGSYMLGVKNLQDPSNILSMLAQSRSGKTEASSELDNPDVQSSGSDSDSDSDVPSHIPPDPIRARPESTSGSTTPVPEHSTELSLSADREPQSSLGETELSAKPSSETDMPFIPPPSDFMDEPNSSSSPQTHSAVSSPAPRPTIDLEVLRRRAAAKSSPMSPPLSPLSPVPLSSPLSSDPSSPQTIAPPGPAEPKSPPAVAPKPKRLPPNIILKSHKSAGGHESSMGHLSPSMSGPAMDPQKVRMEALRKLGLLKSDEYDSGPATKPLQTRRSWASSPVSPPPLKSAPPSVPSAHTPVQTPSSPCHVPSEPLPDIIPVPAAFSDDGFMEVSGSSLLEKKLSSLSGGVKSATLERSGLGLSSYIESLEQDKQTLGQLRNSRPRPASLGSGKDFSSAGGMASTEAGCGRPAPSSSQPSDNSQKLPRSQGISVLICPRGQSEESRRAALKKLGLLRD</sequence>
<dbReference type="AlphaFoldDB" id="A0A3B3ZKR7"/>
<feature type="compositionally biased region" description="Polar residues" evidence="1">
    <location>
        <begin position="200"/>
        <end position="213"/>
    </location>
</feature>
<feature type="compositionally biased region" description="Low complexity" evidence="1">
    <location>
        <begin position="247"/>
        <end position="260"/>
    </location>
</feature>
<evidence type="ECO:0000256" key="1">
    <source>
        <dbReference type="SAM" id="MobiDB-lite"/>
    </source>
</evidence>
<dbReference type="PANTHER" id="PTHR21555">
    <property type="entry name" value="SPECIFICALLY ANDROGEN-REGULATED GENE PROTEIN"/>
    <property type="match status" value="1"/>
</dbReference>
<feature type="compositionally biased region" description="Polar residues" evidence="1">
    <location>
        <begin position="487"/>
        <end position="505"/>
    </location>
</feature>
<evidence type="ECO:0008006" key="4">
    <source>
        <dbReference type="Google" id="ProtNLM"/>
    </source>
</evidence>
<name>A0A3B3ZKR7_9GOBI</name>
<feature type="compositionally biased region" description="Pro residues" evidence="1">
    <location>
        <begin position="237"/>
        <end position="246"/>
    </location>
</feature>
<dbReference type="Ensembl" id="ENSPMGT00000005462.1">
    <property type="protein sequence ID" value="ENSPMGP00000005150.1"/>
    <property type="gene ID" value="ENSPMGG00000004328.1"/>
</dbReference>
<dbReference type="Proteomes" id="UP000261520">
    <property type="component" value="Unplaced"/>
</dbReference>
<feature type="compositionally biased region" description="Polar residues" evidence="1">
    <location>
        <begin position="99"/>
        <end position="112"/>
    </location>
</feature>
<feature type="compositionally biased region" description="Pro residues" evidence="1">
    <location>
        <begin position="356"/>
        <end position="368"/>
    </location>
</feature>
<evidence type="ECO:0000313" key="2">
    <source>
        <dbReference type="Ensembl" id="ENSPMGP00000005150.1"/>
    </source>
</evidence>
<feature type="region of interest" description="Disordered" evidence="1">
    <location>
        <begin position="447"/>
        <end position="519"/>
    </location>
</feature>
<keyword evidence="3" id="KW-1185">Reference proteome</keyword>
<organism evidence="2 3">
    <name type="scientific">Periophthalmus magnuspinnatus</name>
    <dbReference type="NCBI Taxonomy" id="409849"/>
    <lineage>
        <taxon>Eukaryota</taxon>
        <taxon>Metazoa</taxon>
        <taxon>Chordata</taxon>
        <taxon>Craniata</taxon>
        <taxon>Vertebrata</taxon>
        <taxon>Euteleostomi</taxon>
        <taxon>Actinopterygii</taxon>
        <taxon>Neopterygii</taxon>
        <taxon>Teleostei</taxon>
        <taxon>Neoteleostei</taxon>
        <taxon>Acanthomorphata</taxon>
        <taxon>Gobiaria</taxon>
        <taxon>Gobiiformes</taxon>
        <taxon>Gobioidei</taxon>
        <taxon>Gobiidae</taxon>
        <taxon>Oxudercinae</taxon>
        <taxon>Periophthalmus</taxon>
    </lineage>
</organism>
<reference evidence="2" key="2">
    <citation type="submission" date="2025-09" db="UniProtKB">
        <authorList>
            <consortium name="Ensembl"/>
        </authorList>
    </citation>
    <scope>IDENTIFICATION</scope>
</reference>
<reference evidence="2" key="1">
    <citation type="submission" date="2025-08" db="UniProtKB">
        <authorList>
            <consortium name="Ensembl"/>
        </authorList>
    </citation>
    <scope>IDENTIFICATION</scope>
</reference>
<feature type="region of interest" description="Disordered" evidence="1">
    <location>
        <begin position="99"/>
        <end position="397"/>
    </location>
</feature>
<accession>A0A3B3ZKR7</accession>
<proteinExistence type="predicted"/>
<protein>
    <recommendedName>
        <fullName evidence="4">Specifically androgen-regulated gene protein</fullName>
    </recommendedName>
</protein>
<dbReference type="PANTHER" id="PTHR21555:SF0">
    <property type="entry name" value="SPECIFICALLY ANDROGEN-REGULATED GENE PROTEIN"/>
    <property type="match status" value="1"/>
</dbReference>
<dbReference type="STRING" id="409849.ENSPMGP00000005150"/>
<dbReference type="InterPro" id="IPR026152">
    <property type="entry name" value="SARG"/>
</dbReference>
<feature type="compositionally biased region" description="Pro residues" evidence="1">
    <location>
        <begin position="263"/>
        <end position="278"/>
    </location>
</feature>